<dbReference type="Proteomes" id="UP001152519">
    <property type="component" value="Unassembled WGS sequence"/>
</dbReference>
<sequence length="218" mass="22866">MLTPVERRRLIRSQRLSDRLLPAVVGRLVAGLDPQPPWLPRRLAPVVSADLDRDAGVGAVRIVWRPGSSRAETIDGVVERSAGKWVLTGGGGIADAGVPGPRRAVGRDGQVGVIEVLTSGGLHSRSHLPAHSGDSHGAPWVGTTELRVAAEATRLLVGDREVAVPAHGTLLLAWTSPPGGAAPRRPLILALAPDGTEISRLGPNDSIDSSTWRLLDSP</sequence>
<dbReference type="EMBL" id="CAJSLV010000002">
    <property type="protein sequence ID" value="CAG6390943.1"/>
    <property type="molecule type" value="Genomic_DNA"/>
</dbReference>
<reference evidence="1" key="1">
    <citation type="submission" date="2021-05" db="EMBL/GenBank/DDBJ databases">
        <authorList>
            <person name="Arsene-Ploetze F."/>
        </authorList>
    </citation>
    <scope>NUCLEOTIDE SEQUENCE</scope>
    <source>
        <strain evidence="1">DSM 42138</strain>
    </source>
</reference>
<protein>
    <submittedName>
        <fullName evidence="1">Uncharacterized protein</fullName>
    </submittedName>
</protein>
<organism evidence="1 2">
    <name type="scientific">Actinacidiphila cocklensis</name>
    <dbReference type="NCBI Taxonomy" id="887465"/>
    <lineage>
        <taxon>Bacteria</taxon>
        <taxon>Bacillati</taxon>
        <taxon>Actinomycetota</taxon>
        <taxon>Actinomycetes</taxon>
        <taxon>Kitasatosporales</taxon>
        <taxon>Streptomycetaceae</taxon>
        <taxon>Actinacidiphila</taxon>
    </lineage>
</organism>
<gene>
    <name evidence="1" type="ORF">SCOCK_100009</name>
</gene>
<dbReference type="RefSeq" id="WP_251484132.1">
    <property type="nucleotide sequence ID" value="NZ_CAJSLV010000002.1"/>
</dbReference>
<proteinExistence type="predicted"/>
<name>A0A9W4GN33_9ACTN</name>
<evidence type="ECO:0000313" key="2">
    <source>
        <dbReference type="Proteomes" id="UP001152519"/>
    </source>
</evidence>
<keyword evidence="2" id="KW-1185">Reference proteome</keyword>
<evidence type="ECO:0000313" key="1">
    <source>
        <dbReference type="EMBL" id="CAG6390943.1"/>
    </source>
</evidence>
<accession>A0A9W4GN33</accession>
<dbReference type="AlphaFoldDB" id="A0A9W4GN33"/>
<comment type="caution">
    <text evidence="1">The sequence shown here is derived from an EMBL/GenBank/DDBJ whole genome shotgun (WGS) entry which is preliminary data.</text>
</comment>